<keyword evidence="5" id="KW-1185">Reference proteome</keyword>
<dbReference type="PROSITE" id="PS01276">
    <property type="entry name" value="PEPTIDASE_U32"/>
    <property type="match status" value="1"/>
</dbReference>
<dbReference type="InterPro" id="IPR051454">
    <property type="entry name" value="RNA/ubiquinone_mod_enzymes"/>
</dbReference>
<gene>
    <name evidence="4" type="ORF">C8D98_2182</name>
</gene>
<accession>A0A4R1K7J3</accession>
<proteinExistence type="inferred from homology"/>
<dbReference type="EMBL" id="SMGG01000005">
    <property type="protein sequence ID" value="TCK60010.1"/>
    <property type="molecule type" value="Genomic_DNA"/>
</dbReference>
<dbReference type="AlphaFoldDB" id="A0A4R1K7J3"/>
<evidence type="ECO:0000313" key="5">
    <source>
        <dbReference type="Proteomes" id="UP000294614"/>
    </source>
</evidence>
<dbReference type="OrthoDB" id="9807498at2"/>
<dbReference type="InterPro" id="IPR001539">
    <property type="entry name" value="Peptidase_U32"/>
</dbReference>
<dbReference type="PANTHER" id="PTHR30217">
    <property type="entry name" value="PEPTIDASE U32 FAMILY"/>
    <property type="match status" value="1"/>
</dbReference>
<dbReference type="GO" id="GO:0008233">
    <property type="term" value="F:peptidase activity"/>
    <property type="evidence" value="ECO:0007669"/>
    <property type="project" value="UniProtKB-KW"/>
</dbReference>
<dbReference type="RefSeq" id="WP_132874156.1">
    <property type="nucleotide sequence ID" value="NZ_JBLJBI010000063.1"/>
</dbReference>
<evidence type="ECO:0000313" key="4">
    <source>
        <dbReference type="EMBL" id="TCK60010.1"/>
    </source>
</evidence>
<dbReference type="Pfam" id="PF01136">
    <property type="entry name" value="Peptidase_U32"/>
    <property type="match status" value="1"/>
</dbReference>
<dbReference type="GO" id="GO:0006508">
    <property type="term" value="P:proteolysis"/>
    <property type="evidence" value="ECO:0007669"/>
    <property type="project" value="UniProtKB-KW"/>
</dbReference>
<comment type="caution">
    <text evidence="4">The sequence shown here is derived from an EMBL/GenBank/DDBJ whole genome shotgun (WGS) entry which is preliminary data.</text>
</comment>
<evidence type="ECO:0000256" key="1">
    <source>
        <dbReference type="ARBA" id="ARBA00022670"/>
    </source>
</evidence>
<comment type="similarity">
    <text evidence="3">Belongs to the peptidase U32 family.</text>
</comment>
<keyword evidence="2" id="KW-0378">Hydrolase</keyword>
<dbReference type="Proteomes" id="UP000294614">
    <property type="component" value="Unassembled WGS sequence"/>
</dbReference>
<name>A0A4R1K7J3_9BACT</name>
<evidence type="ECO:0000256" key="3">
    <source>
        <dbReference type="ARBA" id="ARBA00038374"/>
    </source>
</evidence>
<dbReference type="PANTHER" id="PTHR30217:SF6">
    <property type="entry name" value="TRNA HYDROXYLATION PROTEIN P"/>
    <property type="match status" value="1"/>
</dbReference>
<sequence length="400" mass="44405">MNKPELLAPAGSFEKMQAAVQFGADAVYFAGSGFGLRARAGNFEADEMAEAFAFLRANGKKGYVTVNAYLKNGEFEGLKEYFGLLSEIKPDSVIVSDPGVFHYAKKYAPKIPIHISTQANVTNLAAVEFWHEMGAERVILARELSGEEIRHICKNTSCEIEVFVHGAMCISMSGRCLISNYMTGRDANAGDCAQPCRWNYALVEQSREGQYYPVEQDERGTYFYNSKDLCLIDRIGELTDAGVKSLKIEGRMKSVMYVSVVTGVYRQAIEKAIQGNYITDKRWMEMLQSVSHREYTEAFYDSEADHKSMNYGTSSYIRGCEYLGQVLGDAEDGTLIEAKGKFAADEAVSVLTPDMEETHILTGAITEPNGKPLEFTKPGIKCILKGLKLPAGSIIRRYEK</sequence>
<keyword evidence="1 4" id="KW-0645">Protease</keyword>
<reference evidence="4 5" key="1">
    <citation type="submission" date="2019-03" db="EMBL/GenBank/DDBJ databases">
        <title>Genomic Encyclopedia of Type Strains, Phase IV (KMG-IV): sequencing the most valuable type-strain genomes for metagenomic binning, comparative biology and taxonomic classification.</title>
        <authorList>
            <person name="Goeker M."/>
        </authorList>
    </citation>
    <scope>NUCLEOTIDE SEQUENCE [LARGE SCALE GENOMIC DNA]</scope>
    <source>
        <strain evidence="4 5">DSM 24984</strain>
    </source>
</reference>
<protein>
    <submittedName>
        <fullName evidence="4">Putative protease</fullName>
    </submittedName>
</protein>
<evidence type="ECO:0000256" key="2">
    <source>
        <dbReference type="ARBA" id="ARBA00022801"/>
    </source>
</evidence>
<organism evidence="4 5">
    <name type="scientific">Seleniivibrio woodruffii</name>
    <dbReference type="NCBI Taxonomy" id="1078050"/>
    <lineage>
        <taxon>Bacteria</taxon>
        <taxon>Pseudomonadati</taxon>
        <taxon>Deferribacterota</taxon>
        <taxon>Deferribacteres</taxon>
        <taxon>Deferribacterales</taxon>
        <taxon>Geovibrionaceae</taxon>
        <taxon>Seleniivibrio</taxon>
    </lineage>
</organism>